<accession>A0A7Y9ISU8</accession>
<dbReference type="EMBL" id="JACBYR010000001">
    <property type="protein sequence ID" value="NYE82284.1"/>
    <property type="molecule type" value="Genomic_DNA"/>
</dbReference>
<comment type="caution">
    <text evidence="1">The sequence shown here is derived from an EMBL/GenBank/DDBJ whole genome shotgun (WGS) entry which is preliminary data.</text>
</comment>
<reference evidence="1 2" key="1">
    <citation type="submission" date="2020-07" db="EMBL/GenBank/DDBJ databases">
        <title>Genomic Encyclopedia of Type Strains, Phase IV (KMG-V): Genome sequencing to study the core and pangenomes of soil and plant-associated prokaryotes.</title>
        <authorList>
            <person name="Whitman W."/>
        </authorList>
    </citation>
    <scope>NUCLEOTIDE SEQUENCE [LARGE SCALE GENOMIC DNA]</scope>
    <source>
        <strain evidence="1 2">SAS40</strain>
    </source>
</reference>
<sequence>MAVFDFEESSGAPGPGVLQIALPAGISLEVQQAMQVAVNKAAQVLGPKLVHDADRLATLLVELAEPTSALIQERMQRRRVISTLIQKTEWVSALELQQSVVAHARAVADWKRRGRIIGVMGADGRDLYPAYQFDAAMRPLPIVADILKRFGAVSDPWHVIAWFHTRNVWLLRHHVNFREFIAPKDCLHDTKALHLALTLRDRKAEALDIRPPPAP</sequence>
<proteinExistence type="predicted"/>
<keyword evidence="2" id="KW-1185">Reference proteome</keyword>
<name>A0A7Y9ISU8_9BURK</name>
<dbReference type="RefSeq" id="WP_179584996.1">
    <property type="nucleotide sequence ID" value="NZ_JACBYR010000001.1"/>
</dbReference>
<organism evidence="1 2">
    <name type="scientific">Pigmentiphaga litoralis</name>
    <dbReference type="NCBI Taxonomy" id="516702"/>
    <lineage>
        <taxon>Bacteria</taxon>
        <taxon>Pseudomonadati</taxon>
        <taxon>Pseudomonadota</taxon>
        <taxon>Betaproteobacteria</taxon>
        <taxon>Burkholderiales</taxon>
        <taxon>Alcaligenaceae</taxon>
        <taxon>Pigmentiphaga</taxon>
    </lineage>
</organism>
<protein>
    <submittedName>
        <fullName evidence="1">Uncharacterized protein</fullName>
    </submittedName>
</protein>
<dbReference type="AlphaFoldDB" id="A0A7Y9ISU8"/>
<gene>
    <name evidence="1" type="ORF">FHW18_001555</name>
</gene>
<evidence type="ECO:0000313" key="2">
    <source>
        <dbReference type="Proteomes" id="UP000542125"/>
    </source>
</evidence>
<dbReference type="Proteomes" id="UP000542125">
    <property type="component" value="Unassembled WGS sequence"/>
</dbReference>
<evidence type="ECO:0000313" key="1">
    <source>
        <dbReference type="EMBL" id="NYE82284.1"/>
    </source>
</evidence>